<keyword evidence="2" id="KW-1185">Reference proteome</keyword>
<dbReference type="GeneID" id="14910566"/>
<dbReference type="AlphaFoldDB" id="G0QK81"/>
<accession>G0QK81</accession>
<feature type="non-terminal residue" evidence="1">
    <location>
        <position position="212"/>
    </location>
</feature>
<reference evidence="1 2" key="1">
    <citation type="submission" date="2011-07" db="EMBL/GenBank/DDBJ databases">
        <authorList>
            <person name="Coyne R."/>
            <person name="Brami D."/>
            <person name="Johnson J."/>
            <person name="Hostetler J."/>
            <person name="Hannick L."/>
            <person name="Clark T."/>
            <person name="Cassidy-Hanley D."/>
            <person name="Inman J."/>
        </authorList>
    </citation>
    <scope>NUCLEOTIDE SEQUENCE [LARGE SCALE GENOMIC DNA]</scope>
    <source>
        <strain evidence="1 2">G5</strain>
    </source>
</reference>
<dbReference type="OrthoDB" id="297288at2759"/>
<dbReference type="Proteomes" id="UP000008983">
    <property type="component" value="Unassembled WGS sequence"/>
</dbReference>
<organism evidence="1 2">
    <name type="scientific">Ichthyophthirius multifiliis</name>
    <name type="common">White spot disease agent</name>
    <name type="synonym">Ich</name>
    <dbReference type="NCBI Taxonomy" id="5932"/>
    <lineage>
        <taxon>Eukaryota</taxon>
        <taxon>Sar</taxon>
        <taxon>Alveolata</taxon>
        <taxon>Ciliophora</taxon>
        <taxon>Intramacronucleata</taxon>
        <taxon>Oligohymenophorea</taxon>
        <taxon>Hymenostomatida</taxon>
        <taxon>Ophryoglenina</taxon>
        <taxon>Ichthyophthirius</taxon>
    </lineage>
</organism>
<evidence type="ECO:0000313" key="2">
    <source>
        <dbReference type="Proteomes" id="UP000008983"/>
    </source>
</evidence>
<dbReference type="eggNOG" id="ENOG502STCB">
    <property type="taxonomic scope" value="Eukaryota"/>
</dbReference>
<proteinExistence type="predicted"/>
<name>G0QK81_ICHMU</name>
<protein>
    <submittedName>
        <fullName evidence="1">Uncharacterized protein</fullName>
    </submittedName>
</protein>
<evidence type="ECO:0000313" key="1">
    <source>
        <dbReference type="EMBL" id="EGR34374.1"/>
    </source>
</evidence>
<dbReference type="InParanoid" id="G0QK81"/>
<dbReference type="EMBL" id="GL983137">
    <property type="protein sequence ID" value="EGR34374.1"/>
    <property type="molecule type" value="Genomic_DNA"/>
</dbReference>
<sequence length="212" mass="25840">MLQKIFNKKTDEDNNDYSCKQKVSLPENFADRVFNLELELETLDIDIKNVVELLELYSKAIEYYENMKDEKFIIFKNKITSLLMKQNVNMAMDNAQEQHQQEVKYQYINIKQIKQYQKLMLDNYDEKNSKFQRLKEIQNKLKYIYQQDNWQSVRVLLNNHDQEMKYHMKLILKECESQTDIINRRLQIRKKKNKMKSYQDLDKQLDISINNS</sequence>
<gene>
    <name evidence="1" type="ORF">IMG5_014170</name>
</gene>
<dbReference type="RefSeq" id="XP_004039678.1">
    <property type="nucleotide sequence ID" value="XM_004039630.1"/>
</dbReference>
<dbReference type="OMA" id="VQMDTIM"/>